<keyword evidence="3" id="KW-0472">Membrane</keyword>
<reference evidence="5" key="2">
    <citation type="submission" date="2009-11" db="EMBL/GenBank/DDBJ databases">
        <title>The Genome Sequence of Allomyces macrogynus strain ATCC 38327.</title>
        <authorList>
            <consortium name="The Broad Institute Genome Sequencing Platform"/>
            <person name="Russ C."/>
            <person name="Cuomo C."/>
            <person name="Shea T."/>
            <person name="Young S.K."/>
            <person name="Zeng Q."/>
            <person name="Koehrsen M."/>
            <person name="Haas B."/>
            <person name="Borodovsky M."/>
            <person name="Guigo R."/>
            <person name="Alvarado L."/>
            <person name="Berlin A."/>
            <person name="Borenstein D."/>
            <person name="Chen Z."/>
            <person name="Engels R."/>
            <person name="Freedman E."/>
            <person name="Gellesch M."/>
            <person name="Goldberg J."/>
            <person name="Griggs A."/>
            <person name="Gujja S."/>
            <person name="Heiman D."/>
            <person name="Hepburn T."/>
            <person name="Howarth C."/>
            <person name="Jen D."/>
            <person name="Larson L."/>
            <person name="Lewis B."/>
            <person name="Mehta T."/>
            <person name="Park D."/>
            <person name="Pearson M."/>
            <person name="Roberts A."/>
            <person name="Saif S."/>
            <person name="Shenoy N."/>
            <person name="Sisk P."/>
            <person name="Stolte C."/>
            <person name="Sykes S."/>
            <person name="Walk T."/>
            <person name="White J."/>
            <person name="Yandava C."/>
            <person name="Burger G."/>
            <person name="Gray M.W."/>
            <person name="Holland P.W.H."/>
            <person name="King N."/>
            <person name="Lang F.B.F."/>
            <person name="Roger A.J."/>
            <person name="Ruiz-Trillo I."/>
            <person name="Lander E."/>
            <person name="Nusbaum C."/>
        </authorList>
    </citation>
    <scope>NUCLEOTIDE SEQUENCE [LARGE SCALE GENOMIC DNA]</scope>
    <source>
        <strain evidence="5">ATCC 38327</strain>
    </source>
</reference>
<dbReference type="AlphaFoldDB" id="A0A0L0SVD1"/>
<dbReference type="PANTHER" id="PTHR11567">
    <property type="entry name" value="ACID PHOSPHATASE-RELATED"/>
    <property type="match status" value="1"/>
</dbReference>
<evidence type="ECO:0000313" key="4">
    <source>
        <dbReference type="EMBL" id="KNE66528.1"/>
    </source>
</evidence>
<dbReference type="OrthoDB" id="10257284at2759"/>
<keyword evidence="5" id="KW-1185">Reference proteome</keyword>
<dbReference type="InterPro" id="IPR050645">
    <property type="entry name" value="Histidine_acid_phosphatase"/>
</dbReference>
<dbReference type="VEuPathDB" id="FungiDB:AMAG_11659"/>
<evidence type="ECO:0000313" key="5">
    <source>
        <dbReference type="Proteomes" id="UP000054350"/>
    </source>
</evidence>
<reference evidence="4 5" key="1">
    <citation type="submission" date="2009-11" db="EMBL/GenBank/DDBJ databases">
        <title>Annotation of Allomyces macrogynus ATCC 38327.</title>
        <authorList>
            <consortium name="The Broad Institute Genome Sequencing Platform"/>
            <person name="Russ C."/>
            <person name="Cuomo C."/>
            <person name="Burger G."/>
            <person name="Gray M.W."/>
            <person name="Holland P.W.H."/>
            <person name="King N."/>
            <person name="Lang F.B.F."/>
            <person name="Roger A.J."/>
            <person name="Ruiz-Trillo I."/>
            <person name="Young S.K."/>
            <person name="Zeng Q."/>
            <person name="Gargeya S."/>
            <person name="Fitzgerald M."/>
            <person name="Haas B."/>
            <person name="Abouelleil A."/>
            <person name="Alvarado L."/>
            <person name="Arachchi H.M."/>
            <person name="Berlin A."/>
            <person name="Chapman S.B."/>
            <person name="Gearin G."/>
            <person name="Goldberg J."/>
            <person name="Griggs A."/>
            <person name="Gujja S."/>
            <person name="Hansen M."/>
            <person name="Heiman D."/>
            <person name="Howarth C."/>
            <person name="Larimer J."/>
            <person name="Lui A."/>
            <person name="MacDonald P.J.P."/>
            <person name="McCowen C."/>
            <person name="Montmayeur A."/>
            <person name="Murphy C."/>
            <person name="Neiman D."/>
            <person name="Pearson M."/>
            <person name="Priest M."/>
            <person name="Roberts A."/>
            <person name="Saif S."/>
            <person name="Shea T."/>
            <person name="Sisk P."/>
            <person name="Stolte C."/>
            <person name="Sykes S."/>
            <person name="Wortman J."/>
            <person name="Nusbaum C."/>
            <person name="Birren B."/>
        </authorList>
    </citation>
    <scope>NUCLEOTIDE SEQUENCE [LARGE SCALE GENOMIC DNA]</scope>
    <source>
        <strain evidence="4 5">ATCC 38327</strain>
    </source>
</reference>
<evidence type="ECO:0000256" key="2">
    <source>
        <dbReference type="ARBA" id="ARBA00022801"/>
    </source>
</evidence>
<comment type="similarity">
    <text evidence="1">Belongs to the histidine acid phosphatase family.</text>
</comment>
<name>A0A0L0SVD1_ALLM3</name>
<dbReference type="CDD" id="cd07061">
    <property type="entry name" value="HP_HAP_like"/>
    <property type="match status" value="1"/>
</dbReference>
<keyword evidence="2" id="KW-0378">Hydrolase</keyword>
<dbReference type="eggNOG" id="KOG3672">
    <property type="taxonomic scope" value="Eukaryota"/>
</dbReference>
<dbReference type="SUPFAM" id="SSF53254">
    <property type="entry name" value="Phosphoglycerate mutase-like"/>
    <property type="match status" value="1"/>
</dbReference>
<sequence>MPVAKECGIQSESRQARIATWRAASCQTTLSALTDHQRLARTFLPLVATTSFICDSARSLIVRDDATVRSLAQQHAICDLCHRRLKRKHISDIRRDALHMSMSTRARLTTTGKMDVPVNGLQIRARPRPLETFCILPARTQRKHDRQLRPSTFSLRQCHPTDVHACQSLPKCRPYGPSCRYECRAQYDRTSATDYMQIEQQLILLDIKAPLRVLTALLAVFLFAMFTAVPVYQALVITSAARDQVPNSAVEIQRHYDRAVQAMRPMTSSYCQAAIPTAAEYKHPTIPGVASLQLDTVLLFARHGDRAPDHVLIDDLSGNVSWDCDAIGSMTMPESNLVVDKVSDALFETWAPRTFKGTCALGDLTAKGRAMHVDFGQQMRAIYVEHLGLLSRRLAPNELHLRSTDTGRTMSSSLSFLDGLYPHGTHHRNQRVAIRTLSHPVDTMNLYGIEQQCPKLAQLKALAKDHPMWEQIMNATATSRVQVATIAPEDGVEPVVDASKLGVPAQIDSLMCRRCWGKPQPCAPGAGCMPEATVDDGWLVKSLTYWYRDNYFPNRVQPEIVPLAVGPLFREILGILDGTTSHRSNRKAKLHVFMGHDGTLSGMLGALRAAPEEHQWPAYRSNHIVEVWSGVEKGVRRKFVRILINGRPLVTDPDLVGDERRPWCRFGGEYGETCPLDAFIAFLQEHSVEEWSEACKV</sequence>
<dbReference type="Pfam" id="PF00328">
    <property type="entry name" value="His_Phos_2"/>
    <property type="match status" value="1"/>
</dbReference>
<gene>
    <name evidence="4" type="ORF">AMAG_11659</name>
</gene>
<evidence type="ECO:0008006" key="6">
    <source>
        <dbReference type="Google" id="ProtNLM"/>
    </source>
</evidence>
<dbReference type="GO" id="GO:0016791">
    <property type="term" value="F:phosphatase activity"/>
    <property type="evidence" value="ECO:0007669"/>
    <property type="project" value="TreeGrafter"/>
</dbReference>
<evidence type="ECO:0000256" key="3">
    <source>
        <dbReference type="SAM" id="Phobius"/>
    </source>
</evidence>
<dbReference type="InterPro" id="IPR000560">
    <property type="entry name" value="His_Pase_clade-2"/>
</dbReference>
<dbReference type="Proteomes" id="UP000054350">
    <property type="component" value="Unassembled WGS sequence"/>
</dbReference>
<feature type="transmembrane region" description="Helical" evidence="3">
    <location>
        <begin position="211"/>
        <end position="232"/>
    </location>
</feature>
<organism evidence="4 5">
    <name type="scientific">Allomyces macrogynus (strain ATCC 38327)</name>
    <name type="common">Allomyces javanicus var. macrogynus</name>
    <dbReference type="NCBI Taxonomy" id="578462"/>
    <lineage>
        <taxon>Eukaryota</taxon>
        <taxon>Fungi</taxon>
        <taxon>Fungi incertae sedis</taxon>
        <taxon>Blastocladiomycota</taxon>
        <taxon>Blastocladiomycetes</taxon>
        <taxon>Blastocladiales</taxon>
        <taxon>Blastocladiaceae</taxon>
        <taxon>Allomyces</taxon>
    </lineage>
</organism>
<proteinExistence type="inferred from homology"/>
<keyword evidence="3" id="KW-1133">Transmembrane helix</keyword>
<dbReference type="PANTHER" id="PTHR11567:SF110">
    <property type="entry name" value="2-PHOSPHOXYLOSE PHOSPHATASE 1"/>
    <property type="match status" value="1"/>
</dbReference>
<dbReference type="InterPro" id="IPR029033">
    <property type="entry name" value="His_PPase_superfam"/>
</dbReference>
<evidence type="ECO:0000256" key="1">
    <source>
        <dbReference type="ARBA" id="ARBA00005375"/>
    </source>
</evidence>
<dbReference type="EMBL" id="GG745350">
    <property type="protein sequence ID" value="KNE66528.1"/>
    <property type="molecule type" value="Genomic_DNA"/>
</dbReference>
<accession>A0A0L0SVD1</accession>
<dbReference type="Gene3D" id="3.40.50.1240">
    <property type="entry name" value="Phosphoglycerate mutase-like"/>
    <property type="match status" value="1"/>
</dbReference>
<protein>
    <recommendedName>
        <fullName evidence="6">Histidine acid phosphatase</fullName>
    </recommendedName>
</protein>
<keyword evidence="3" id="KW-0812">Transmembrane</keyword>